<name>A0ACD3AD67_9AGAR</name>
<evidence type="ECO:0000313" key="2">
    <source>
        <dbReference type="Proteomes" id="UP000308600"/>
    </source>
</evidence>
<dbReference type="Proteomes" id="UP000308600">
    <property type="component" value="Unassembled WGS sequence"/>
</dbReference>
<accession>A0ACD3AD67</accession>
<dbReference type="EMBL" id="ML208510">
    <property type="protein sequence ID" value="TFK63677.1"/>
    <property type="molecule type" value="Genomic_DNA"/>
</dbReference>
<reference evidence="1 2" key="1">
    <citation type="journal article" date="2019" name="Nat. Ecol. Evol.">
        <title>Megaphylogeny resolves global patterns of mushroom evolution.</title>
        <authorList>
            <person name="Varga T."/>
            <person name="Krizsan K."/>
            <person name="Foldi C."/>
            <person name="Dima B."/>
            <person name="Sanchez-Garcia M."/>
            <person name="Sanchez-Ramirez S."/>
            <person name="Szollosi G.J."/>
            <person name="Szarkandi J.G."/>
            <person name="Papp V."/>
            <person name="Albert L."/>
            <person name="Andreopoulos W."/>
            <person name="Angelini C."/>
            <person name="Antonin V."/>
            <person name="Barry K.W."/>
            <person name="Bougher N.L."/>
            <person name="Buchanan P."/>
            <person name="Buyck B."/>
            <person name="Bense V."/>
            <person name="Catcheside P."/>
            <person name="Chovatia M."/>
            <person name="Cooper J."/>
            <person name="Damon W."/>
            <person name="Desjardin D."/>
            <person name="Finy P."/>
            <person name="Geml J."/>
            <person name="Haridas S."/>
            <person name="Hughes K."/>
            <person name="Justo A."/>
            <person name="Karasinski D."/>
            <person name="Kautmanova I."/>
            <person name="Kiss B."/>
            <person name="Kocsube S."/>
            <person name="Kotiranta H."/>
            <person name="LaButti K.M."/>
            <person name="Lechner B.E."/>
            <person name="Liimatainen K."/>
            <person name="Lipzen A."/>
            <person name="Lukacs Z."/>
            <person name="Mihaltcheva S."/>
            <person name="Morgado L.N."/>
            <person name="Niskanen T."/>
            <person name="Noordeloos M.E."/>
            <person name="Ohm R.A."/>
            <person name="Ortiz-Santana B."/>
            <person name="Ovrebo C."/>
            <person name="Racz N."/>
            <person name="Riley R."/>
            <person name="Savchenko A."/>
            <person name="Shiryaev A."/>
            <person name="Soop K."/>
            <person name="Spirin V."/>
            <person name="Szebenyi C."/>
            <person name="Tomsovsky M."/>
            <person name="Tulloss R.E."/>
            <person name="Uehling J."/>
            <person name="Grigoriev I.V."/>
            <person name="Vagvolgyi C."/>
            <person name="Papp T."/>
            <person name="Martin F.M."/>
            <person name="Miettinen O."/>
            <person name="Hibbett D.S."/>
            <person name="Nagy L.G."/>
        </authorList>
    </citation>
    <scope>NUCLEOTIDE SEQUENCE [LARGE SCALE GENOMIC DNA]</scope>
    <source>
        <strain evidence="1 2">NL-1719</strain>
    </source>
</reference>
<evidence type="ECO:0000313" key="1">
    <source>
        <dbReference type="EMBL" id="TFK63677.1"/>
    </source>
</evidence>
<organism evidence="1 2">
    <name type="scientific">Pluteus cervinus</name>
    <dbReference type="NCBI Taxonomy" id="181527"/>
    <lineage>
        <taxon>Eukaryota</taxon>
        <taxon>Fungi</taxon>
        <taxon>Dikarya</taxon>
        <taxon>Basidiomycota</taxon>
        <taxon>Agaricomycotina</taxon>
        <taxon>Agaricomycetes</taxon>
        <taxon>Agaricomycetidae</taxon>
        <taxon>Agaricales</taxon>
        <taxon>Pluteineae</taxon>
        <taxon>Pluteaceae</taxon>
        <taxon>Pluteus</taxon>
    </lineage>
</organism>
<keyword evidence="2" id="KW-1185">Reference proteome</keyword>
<gene>
    <name evidence="1" type="ORF">BDN72DRAFT_927421</name>
</gene>
<proteinExistence type="predicted"/>
<sequence>MKAQFIATQEHSHLHALYRTILEGTFSNLEDVYAYKVVFGTILLAIEPVSSQTLLKLLSTHVSANVVTKILHSLQNLLFFNNQGKIQVIHPSLADFLLHPQAARFYIDPKEMQPFLFQQCISILVKQLRFNICHIETSYKTNTEISDLQTRIAKKISSELQYSCLYWIQHLLCCETSILAYSVPLLNSLFVNMKTLFWIECLSLLSKLDFGFNCIKRLQQWLKVCNFYYKDSTYTHLVYEVHHFISRFYGPIVTSTPHLYISAVPFSPSSSLVYKMCHIYLPNRVMLRSQLETYWRADSFLFSGSSNGTHSISFVPLTNLICSASSHDQIQLWDPFTGQKVENKIIGHKKKITALALLYDKKFLITGSQDSTICFWDFDTFRSMYQPFDQHPERITSLLVTKDYKSLFSACYKKVICWDLSKDFPIIVYAQQPAHGARSLCLTTDNQYLICGTLKHTIIIWNALTGAVIKEFGNMKYEAISSIACSPTDHYIVCGYSRGQILAWDLRDYHQIQIKKIGGYSIVGVIITICGKYLIVASTVLGIYIYNAHTMEKVCDPLVSQKKLIIKIALSEDEHYLAASLENASVLVWDFKALVQEAQLGFRNISGFAYSESGSTLATFSYSTVTLWDDQLKKQTSSFDTTSKEKVTSLLLSHDGKVLIIAVNNKQIEVWDLFQKKMQFAQTYQEHFTPIVTSLAYIPSMQYLIAGKSSGSIAIWNMVDGQTLFKEFHGHTRPVKQIALYSKDTQLLSWANDGTLRMWDANCPKAFRSWPDSHYTNVLLSGEKIESVNFYEIKRPETCGFIDTDGWLVYGDRYYLWIPPYYRLSLQNPQLVCLPPTGINSSVQLDWSLFVHGNKWTDIYVYSDIA</sequence>
<protein>
    <submittedName>
        <fullName evidence="1">WD40 repeat-like protein</fullName>
    </submittedName>
</protein>